<feature type="transmembrane region" description="Helical" evidence="1">
    <location>
        <begin position="12"/>
        <end position="33"/>
    </location>
</feature>
<evidence type="ECO:0000313" key="3">
    <source>
        <dbReference type="EMBL" id="TQQ83064.1"/>
    </source>
</evidence>
<feature type="transmembrane region" description="Helical" evidence="1">
    <location>
        <begin position="233"/>
        <end position="263"/>
    </location>
</feature>
<feature type="domain" description="DUF112" evidence="2">
    <location>
        <begin position="17"/>
        <end position="399"/>
    </location>
</feature>
<feature type="transmembrane region" description="Helical" evidence="1">
    <location>
        <begin position="163"/>
        <end position="182"/>
    </location>
</feature>
<feature type="transmembrane region" description="Helical" evidence="1">
    <location>
        <begin position="188"/>
        <end position="212"/>
    </location>
</feature>
<evidence type="ECO:0000256" key="1">
    <source>
        <dbReference type="SAM" id="Phobius"/>
    </source>
</evidence>
<feature type="transmembrane region" description="Helical" evidence="1">
    <location>
        <begin position="356"/>
        <end position="387"/>
    </location>
</feature>
<feature type="transmembrane region" description="Helical" evidence="1">
    <location>
        <begin position="139"/>
        <end position="156"/>
    </location>
</feature>
<dbReference type="RefSeq" id="WP_142979328.1">
    <property type="nucleotide sequence ID" value="NZ_RKLU01000002.1"/>
</dbReference>
<dbReference type="Pfam" id="PF01970">
    <property type="entry name" value="TctA"/>
    <property type="match status" value="1"/>
</dbReference>
<gene>
    <name evidence="3" type="ORF">EGH24_06425</name>
</gene>
<dbReference type="PANTHER" id="PTHR42204">
    <property type="entry name" value="INTEGRAL MEMBRANE PROTEIN"/>
    <property type="match status" value="1"/>
</dbReference>
<feature type="transmembrane region" description="Helical" evidence="1">
    <location>
        <begin position="40"/>
        <end position="68"/>
    </location>
</feature>
<comment type="caution">
    <text evidence="3">The sequence shown here is derived from an EMBL/GenBank/DDBJ whole genome shotgun (WGS) entry which is preliminary data.</text>
</comment>
<keyword evidence="1" id="KW-0472">Membrane</keyword>
<keyword evidence="1" id="KW-0812">Transmembrane</keyword>
<dbReference type="EMBL" id="RKLU01000002">
    <property type="protein sequence ID" value="TQQ83064.1"/>
    <property type="molecule type" value="Genomic_DNA"/>
</dbReference>
<keyword evidence="1" id="KW-1133">Transmembrane helix</keyword>
<name>A0A8J8PEC6_9EURY</name>
<evidence type="ECO:0000259" key="2">
    <source>
        <dbReference type="Pfam" id="PF01970"/>
    </source>
</evidence>
<accession>A0A8J8PEC6</accession>
<protein>
    <recommendedName>
        <fullName evidence="2">DUF112 domain-containing protein</fullName>
    </recommendedName>
</protein>
<evidence type="ECO:0000313" key="4">
    <source>
        <dbReference type="Proteomes" id="UP000705823"/>
    </source>
</evidence>
<feature type="transmembrane region" description="Helical" evidence="1">
    <location>
        <begin position="74"/>
        <end position="94"/>
    </location>
</feature>
<organism evidence="3 4">
    <name type="scientific">Halonotius terrestris</name>
    <dbReference type="NCBI Taxonomy" id="2487750"/>
    <lineage>
        <taxon>Archaea</taxon>
        <taxon>Methanobacteriati</taxon>
        <taxon>Methanobacteriota</taxon>
        <taxon>Stenosarchaea group</taxon>
        <taxon>Halobacteria</taxon>
        <taxon>Halobacteriales</taxon>
        <taxon>Haloferacaceae</taxon>
        <taxon>Halonotius</taxon>
    </lineage>
</organism>
<dbReference type="InterPro" id="IPR002823">
    <property type="entry name" value="DUF112_TM"/>
</dbReference>
<dbReference type="OrthoDB" id="53365at2157"/>
<proteinExistence type="predicted"/>
<feature type="transmembrane region" description="Helical" evidence="1">
    <location>
        <begin position="317"/>
        <end position="336"/>
    </location>
</feature>
<reference evidence="3" key="1">
    <citation type="submission" date="2019-02" db="EMBL/GenBank/DDBJ databases">
        <title>Halonotius sp. a new haloarchaeum isolated from saline soil.</title>
        <authorList>
            <person name="Duran-Viseras A."/>
            <person name="Sanchez-Porro C."/>
            <person name="Ventosa A."/>
        </authorList>
    </citation>
    <scope>NUCLEOTIDE SEQUENCE</scope>
    <source>
        <strain evidence="3">F15B</strain>
    </source>
</reference>
<dbReference type="AlphaFoldDB" id="A0A8J8PEC6"/>
<feature type="transmembrane region" description="Helical" evidence="1">
    <location>
        <begin position="275"/>
        <end position="297"/>
    </location>
</feature>
<dbReference type="Proteomes" id="UP000705823">
    <property type="component" value="Unassembled WGS sequence"/>
</dbReference>
<feature type="transmembrane region" description="Helical" evidence="1">
    <location>
        <begin position="106"/>
        <end position="133"/>
    </location>
</feature>
<keyword evidence="4" id="KW-1185">Reference proteome</keyword>
<dbReference type="PANTHER" id="PTHR42204:SF1">
    <property type="entry name" value="INTEGRAL MEMBRANE PROTEIN"/>
    <property type="match status" value="1"/>
</dbReference>
<sequence>MGLGFGVDPGLTVSVVAVAFGGVAFGTCSGLVPGLHANNFAVLLAATAPSIPLDPLLLGVAMLTAGVVHTFLDIVPALTLGVPDAAMAIAALPGHRLVLAGRGREALRLSAVGSALAVAIALPLALPITWLMVRGYPTIRTHLTLVLAAVVCLLVLTESSPRAALGGLFAFGLAAALGWATLDVQPAAPLAAGSMLTPLLTGLFGAPILLDAMGGDGVPPQADATLTMPRRDLGVTAGAGSLAGALVGYLPGVSAAIASVIALPALPNRDPDRGFIVATSGANTANTVFALFALIALGTPRTGVLVAMDNTGVPLRVPALLTAVIIGAAAGFLLVVSVGDRYLLTVGNMEYTTVSAVVLVFLAGLSWLFTGWFGVGVFAVAAIVGLLPPRFGTRRVHLMGVLIGPLML</sequence>